<organism evidence="3">
    <name type="scientific">viral metagenome</name>
    <dbReference type="NCBI Taxonomy" id="1070528"/>
    <lineage>
        <taxon>unclassified sequences</taxon>
        <taxon>metagenomes</taxon>
        <taxon>organismal metagenomes</taxon>
    </lineage>
</organism>
<evidence type="ECO:0000313" key="3">
    <source>
        <dbReference type="EMBL" id="QHS84671.1"/>
    </source>
</evidence>
<feature type="compositionally biased region" description="Polar residues" evidence="1">
    <location>
        <begin position="95"/>
        <end position="106"/>
    </location>
</feature>
<dbReference type="SUPFAM" id="SSF57850">
    <property type="entry name" value="RING/U-box"/>
    <property type="match status" value="1"/>
</dbReference>
<evidence type="ECO:0000256" key="1">
    <source>
        <dbReference type="SAM" id="MobiDB-lite"/>
    </source>
</evidence>
<dbReference type="AlphaFoldDB" id="A0A6C0AZI6"/>
<dbReference type="Gene3D" id="3.30.40.10">
    <property type="entry name" value="Zinc/RING finger domain, C3HC4 (zinc finger)"/>
    <property type="match status" value="1"/>
</dbReference>
<feature type="region of interest" description="Disordered" evidence="1">
    <location>
        <begin position="216"/>
        <end position="245"/>
    </location>
</feature>
<dbReference type="InterPro" id="IPR001841">
    <property type="entry name" value="Znf_RING"/>
</dbReference>
<evidence type="ECO:0000259" key="2">
    <source>
        <dbReference type="Pfam" id="PF13639"/>
    </source>
</evidence>
<dbReference type="EMBL" id="MN738811">
    <property type="protein sequence ID" value="QHS84671.1"/>
    <property type="molecule type" value="Genomic_DNA"/>
</dbReference>
<feature type="domain" description="RING-type" evidence="2">
    <location>
        <begin position="159"/>
        <end position="202"/>
    </location>
</feature>
<protein>
    <recommendedName>
        <fullName evidence="2">RING-type domain-containing protein</fullName>
    </recommendedName>
</protein>
<feature type="compositionally biased region" description="Low complexity" evidence="1">
    <location>
        <begin position="221"/>
        <end position="241"/>
    </location>
</feature>
<dbReference type="InterPro" id="IPR013083">
    <property type="entry name" value="Znf_RING/FYVE/PHD"/>
</dbReference>
<reference evidence="3" key="1">
    <citation type="journal article" date="2020" name="Nature">
        <title>Giant virus diversity and host interactions through global metagenomics.</title>
        <authorList>
            <person name="Schulz F."/>
            <person name="Roux S."/>
            <person name="Paez-Espino D."/>
            <person name="Jungbluth S."/>
            <person name="Walsh D.A."/>
            <person name="Denef V.J."/>
            <person name="McMahon K.D."/>
            <person name="Konstantinidis K.T."/>
            <person name="Eloe-Fadrosh E.A."/>
            <person name="Kyrpides N.C."/>
            <person name="Woyke T."/>
        </authorList>
    </citation>
    <scope>NUCLEOTIDE SEQUENCE</scope>
    <source>
        <strain evidence="3">GVMAG-S-ERX556022-25</strain>
    </source>
</reference>
<accession>A0A6C0AZI6</accession>
<feature type="compositionally biased region" description="Low complexity" evidence="1">
    <location>
        <begin position="79"/>
        <end position="94"/>
    </location>
</feature>
<proteinExistence type="predicted"/>
<name>A0A6C0AZI6_9ZZZZ</name>
<dbReference type="Pfam" id="PF13639">
    <property type="entry name" value="zf-RING_2"/>
    <property type="match status" value="1"/>
</dbReference>
<feature type="region of interest" description="Disordered" evidence="1">
    <location>
        <begin position="79"/>
        <end position="106"/>
    </location>
</feature>
<sequence>MNNNINNISPMENRLITSYMDFVNASNTSMHSIIEIINNQQTSFNEILSRHNIPTRPSGYIQPNISQYILPNIFENNNQQSNYRSNQRSNPYSNLRNSQRTSNQRPVNSIRRIWRDISFSRMPIESLYEPIIVRPSYRQIELAIEKTKFEMIHQPLNLSCPISQQDFSNNDDVIQLRACKHIFMPNHILQWFENNVCCPLCRNDIRDNSNNLEISGSQIYNSDTTPTSNNNATSSDNHTTSQNNEINENSFSDQLANIISNELTSDENFLGNINIELSVHNNSITE</sequence>